<dbReference type="InterPro" id="IPR050595">
    <property type="entry name" value="Bact_response_regulator"/>
</dbReference>
<dbReference type="InterPro" id="IPR011006">
    <property type="entry name" value="CheY-like_superfamily"/>
</dbReference>
<dbReference type="AlphaFoldDB" id="X0YZ23"/>
<feature type="non-terminal residue" evidence="3">
    <location>
        <position position="1"/>
    </location>
</feature>
<feature type="domain" description="Response regulatory" evidence="2">
    <location>
        <begin position="1"/>
        <end position="85"/>
    </location>
</feature>
<protein>
    <recommendedName>
        <fullName evidence="2">Response regulatory domain-containing protein</fullName>
    </recommendedName>
</protein>
<dbReference type="PANTHER" id="PTHR44591">
    <property type="entry name" value="STRESS RESPONSE REGULATOR PROTEIN 1"/>
    <property type="match status" value="1"/>
</dbReference>
<proteinExistence type="predicted"/>
<reference evidence="3" key="1">
    <citation type="journal article" date="2014" name="Front. Microbiol.">
        <title>High frequency of phylogenetically diverse reductive dehalogenase-homologous genes in deep subseafloor sedimentary metagenomes.</title>
        <authorList>
            <person name="Kawai M."/>
            <person name="Futagami T."/>
            <person name="Toyoda A."/>
            <person name="Takaki Y."/>
            <person name="Nishi S."/>
            <person name="Hori S."/>
            <person name="Arai W."/>
            <person name="Tsubouchi T."/>
            <person name="Morono Y."/>
            <person name="Uchiyama I."/>
            <person name="Ito T."/>
            <person name="Fujiyama A."/>
            <person name="Inagaki F."/>
            <person name="Takami H."/>
        </authorList>
    </citation>
    <scope>NUCLEOTIDE SEQUENCE</scope>
    <source>
        <strain evidence="3">Expedition CK06-06</strain>
    </source>
</reference>
<dbReference type="Gene3D" id="3.40.50.2300">
    <property type="match status" value="1"/>
</dbReference>
<dbReference type="EMBL" id="BARS01056123">
    <property type="protein sequence ID" value="GAG51727.1"/>
    <property type="molecule type" value="Genomic_DNA"/>
</dbReference>
<sequence length="88" mass="10290">QEGIESVKKEKPDIVLLDIILRDKKGIEFIEKIKEYPEFQNIPIIAFSNFNEKEMKDRAVKLGAKEYLIKSDHTPGEIVNKINEYLKK</sequence>
<gene>
    <name evidence="3" type="ORF">S01H1_82740</name>
</gene>
<keyword evidence="1" id="KW-0597">Phosphoprotein</keyword>
<comment type="caution">
    <text evidence="3">The sequence shown here is derived from an EMBL/GenBank/DDBJ whole genome shotgun (WGS) entry which is preliminary data.</text>
</comment>
<dbReference type="PANTHER" id="PTHR44591:SF3">
    <property type="entry name" value="RESPONSE REGULATORY DOMAIN-CONTAINING PROTEIN"/>
    <property type="match status" value="1"/>
</dbReference>
<accession>X0YZ23</accession>
<evidence type="ECO:0000313" key="3">
    <source>
        <dbReference type="EMBL" id="GAG51727.1"/>
    </source>
</evidence>
<evidence type="ECO:0000259" key="2">
    <source>
        <dbReference type="PROSITE" id="PS50110"/>
    </source>
</evidence>
<name>X0YZ23_9ZZZZ</name>
<dbReference type="CDD" id="cd00156">
    <property type="entry name" value="REC"/>
    <property type="match status" value="1"/>
</dbReference>
<dbReference type="SUPFAM" id="SSF52172">
    <property type="entry name" value="CheY-like"/>
    <property type="match status" value="1"/>
</dbReference>
<dbReference type="PROSITE" id="PS50110">
    <property type="entry name" value="RESPONSE_REGULATORY"/>
    <property type="match status" value="1"/>
</dbReference>
<evidence type="ECO:0000256" key="1">
    <source>
        <dbReference type="ARBA" id="ARBA00022553"/>
    </source>
</evidence>
<dbReference type="Pfam" id="PF00072">
    <property type="entry name" value="Response_reg"/>
    <property type="match status" value="1"/>
</dbReference>
<dbReference type="InterPro" id="IPR001789">
    <property type="entry name" value="Sig_transdc_resp-reg_receiver"/>
</dbReference>
<organism evidence="3">
    <name type="scientific">marine sediment metagenome</name>
    <dbReference type="NCBI Taxonomy" id="412755"/>
    <lineage>
        <taxon>unclassified sequences</taxon>
        <taxon>metagenomes</taxon>
        <taxon>ecological metagenomes</taxon>
    </lineage>
</organism>
<dbReference type="GO" id="GO:0000160">
    <property type="term" value="P:phosphorelay signal transduction system"/>
    <property type="evidence" value="ECO:0007669"/>
    <property type="project" value="InterPro"/>
</dbReference>